<keyword evidence="3" id="KW-1185">Reference proteome</keyword>
<evidence type="ECO:0000313" key="3">
    <source>
        <dbReference type="Proteomes" id="UP000789508"/>
    </source>
</evidence>
<organism evidence="2 3">
    <name type="scientific">Ambispora leptoticha</name>
    <dbReference type="NCBI Taxonomy" id="144679"/>
    <lineage>
        <taxon>Eukaryota</taxon>
        <taxon>Fungi</taxon>
        <taxon>Fungi incertae sedis</taxon>
        <taxon>Mucoromycota</taxon>
        <taxon>Glomeromycotina</taxon>
        <taxon>Glomeromycetes</taxon>
        <taxon>Archaeosporales</taxon>
        <taxon>Ambisporaceae</taxon>
        <taxon>Ambispora</taxon>
    </lineage>
</organism>
<reference evidence="2" key="1">
    <citation type="submission" date="2021-06" db="EMBL/GenBank/DDBJ databases">
        <authorList>
            <person name="Kallberg Y."/>
            <person name="Tangrot J."/>
            <person name="Rosling A."/>
        </authorList>
    </citation>
    <scope>NUCLEOTIDE SEQUENCE</scope>
    <source>
        <strain evidence="2">FL130A</strain>
    </source>
</reference>
<comment type="caution">
    <text evidence="2">The sequence shown here is derived from an EMBL/GenBank/DDBJ whole genome shotgun (WGS) entry which is preliminary data.</text>
</comment>
<dbReference type="EMBL" id="CAJVPS010001393">
    <property type="protein sequence ID" value="CAG8536357.1"/>
    <property type="molecule type" value="Genomic_DNA"/>
</dbReference>
<evidence type="ECO:0000256" key="1">
    <source>
        <dbReference type="SAM" id="Phobius"/>
    </source>
</evidence>
<dbReference type="AlphaFoldDB" id="A0A9N9FHE3"/>
<gene>
    <name evidence="2" type="ORF">ALEPTO_LOCUS5189</name>
</gene>
<feature type="transmembrane region" description="Helical" evidence="1">
    <location>
        <begin position="219"/>
        <end position="243"/>
    </location>
</feature>
<sequence length="330" mass="38130">MKKTNILHRINVAVEIDAPFKFNITCNFILQDGTKPGCDDYIVSYNDKNTYVSEFYTTDSDFMFSSDGIQDIEFFFYLTNSTINSLDLFDTLNVNLIAHDSSLLKNLFENKSYNPDLLAQLVKKNLYVLSPYQLNQISFQQYKNESIAATPKNIFGIPRTDYERDIDVMTTFQTYNFPSTDLTNLTHPTDPKLLFYTYLDLTLYTYEEPKIGQKKNIDLLGILSALGGAMSGFSAAYVFLFGIERVKPWGLCQRIFRIRDPIQKKLYKTLGPKLPFVNVNENDKDEKMPVSLEELQNRLNNLELFLREYIIDHSYLAEAQKNVEDGKVKV</sequence>
<accession>A0A9N9FHE3</accession>
<keyword evidence="1" id="KW-0812">Transmembrane</keyword>
<name>A0A9N9FHE3_9GLOM</name>
<keyword evidence="1" id="KW-1133">Transmembrane helix</keyword>
<protein>
    <submittedName>
        <fullName evidence="2">4992_t:CDS:1</fullName>
    </submittedName>
</protein>
<evidence type="ECO:0000313" key="2">
    <source>
        <dbReference type="EMBL" id="CAG8536357.1"/>
    </source>
</evidence>
<dbReference type="Proteomes" id="UP000789508">
    <property type="component" value="Unassembled WGS sequence"/>
</dbReference>
<keyword evidence="1" id="KW-0472">Membrane</keyword>
<proteinExistence type="predicted"/>